<comment type="caution">
    <text evidence="2">The sequence shown here is derived from an EMBL/GenBank/DDBJ whole genome shotgun (WGS) entry which is preliminary data.</text>
</comment>
<dbReference type="EMBL" id="JAXGFP010000002">
    <property type="protein sequence ID" value="MEG3183512.1"/>
    <property type="molecule type" value="Genomic_DNA"/>
</dbReference>
<keyword evidence="1" id="KW-0472">Membrane</keyword>
<evidence type="ECO:0000313" key="2">
    <source>
        <dbReference type="EMBL" id="MEG3183512.1"/>
    </source>
</evidence>
<proteinExistence type="predicted"/>
<keyword evidence="1" id="KW-0812">Transmembrane</keyword>
<feature type="transmembrane region" description="Helical" evidence="1">
    <location>
        <begin position="234"/>
        <end position="260"/>
    </location>
</feature>
<dbReference type="RefSeq" id="WP_332615531.1">
    <property type="nucleotide sequence ID" value="NZ_JAXGFP010000002.1"/>
</dbReference>
<evidence type="ECO:0000313" key="3">
    <source>
        <dbReference type="Proteomes" id="UP001355056"/>
    </source>
</evidence>
<reference evidence="2 3" key="1">
    <citation type="journal article" date="2016" name="Int. J. Syst. Evol. Microbiol.">
        <title>Lysobacter erysipheiresistens sp. nov., an antagonist of powdery mildew, isolated from tobacco-cultivated soil.</title>
        <authorList>
            <person name="Xie B."/>
            <person name="Li T."/>
            <person name="Lin X."/>
            <person name="Wang C.J."/>
            <person name="Chen Y.J."/>
            <person name="Liu W.J."/>
            <person name="Zhao Z.W."/>
        </authorList>
    </citation>
    <scope>NUCLEOTIDE SEQUENCE [LARGE SCALE GENOMIC DNA]</scope>
    <source>
        <strain evidence="2 3">RS-LYSO-3</strain>
    </source>
</reference>
<evidence type="ECO:0000256" key="1">
    <source>
        <dbReference type="SAM" id="Phobius"/>
    </source>
</evidence>
<keyword evidence="3" id="KW-1185">Reference proteome</keyword>
<sequence length="383" mass="41273">MEARSGAHWVTWANVHARNSRRIEDLDASFRRDVKTFIDVLEDAGARVEVSANRRDPKHAYLFHWSWKIANGKCRPADADPMVGIGIRWDHGDDAASKAGALEMTRGLGLAMPPRSIHAPGLTSNHIAGRAVDMTVRWDGTIELPEKMAPRWRSRGRLTSMPTSRCTRSALPTECGNYVPMPRTGRSTGGNAMRVTLHPVVFIVAATACVLLMACASTAAPSSSSSTSEVSPSIGWLHGGCIALSAAEVAVGTGVVLVSLDGPRQTLTSVRISEHADDVEGCPALLEDRSAANRANALSFYRVEPVPTTELAIGVLSGRSGIVDVDAVLDTNDDGRRDTFTQCSTAEGVRFSVWADKAGHGEPLWSGYYYLGYNVQPNCPEVY</sequence>
<organism evidence="2 3">
    <name type="scientific">Novilysobacter erysipheiresistens</name>
    <dbReference type="NCBI Taxonomy" id="1749332"/>
    <lineage>
        <taxon>Bacteria</taxon>
        <taxon>Pseudomonadati</taxon>
        <taxon>Pseudomonadota</taxon>
        <taxon>Gammaproteobacteria</taxon>
        <taxon>Lysobacterales</taxon>
        <taxon>Lysobacteraceae</taxon>
        <taxon>Novilysobacter</taxon>
    </lineage>
</organism>
<accession>A0ABU7YX21</accession>
<protein>
    <submittedName>
        <fullName evidence="2">Uncharacterized protein</fullName>
    </submittedName>
</protein>
<gene>
    <name evidence="2" type="ORF">SNE34_05765</name>
</gene>
<name>A0ABU7YX21_9GAMM</name>
<dbReference type="Proteomes" id="UP001355056">
    <property type="component" value="Unassembled WGS sequence"/>
</dbReference>
<keyword evidence="1" id="KW-1133">Transmembrane helix</keyword>
<feature type="transmembrane region" description="Helical" evidence="1">
    <location>
        <begin position="200"/>
        <end position="222"/>
    </location>
</feature>